<reference evidence="6 7" key="3">
    <citation type="submission" date="2016-04" db="EMBL/GenBank/DDBJ databases">
        <authorList>
            <person name="Evans L.H."/>
            <person name="Alamgir A."/>
            <person name="Owens N."/>
            <person name="Weber N.D."/>
            <person name="Virtaneva K."/>
            <person name="Barbian K."/>
            <person name="Babar A."/>
            <person name="Rosenke K."/>
        </authorList>
    </citation>
    <scope>NUCLEOTIDE SEQUENCE [LARGE SCALE GENOMIC DNA]</scope>
    <source>
        <strain evidence="6 7">IFM 0406</strain>
    </source>
</reference>
<evidence type="ECO:0000313" key="6">
    <source>
        <dbReference type="EMBL" id="KZM75338.1"/>
    </source>
</evidence>
<dbReference type="PROSITE" id="PS50043">
    <property type="entry name" value="HTH_LUXR_2"/>
    <property type="match status" value="1"/>
</dbReference>
<keyword evidence="7" id="KW-1185">Reference proteome</keyword>
<dbReference type="EMBL" id="KP161205">
    <property type="protein sequence ID" value="AJO72715.1"/>
    <property type="molecule type" value="Genomic_DNA"/>
</dbReference>
<dbReference type="SUPFAM" id="SSF55785">
    <property type="entry name" value="PYP-like sensor domain (PAS domain)"/>
    <property type="match status" value="1"/>
</dbReference>
<feature type="domain" description="HTH luxR-type" evidence="4">
    <location>
        <begin position="162"/>
        <end position="227"/>
    </location>
</feature>
<dbReference type="SMART" id="SM00091">
    <property type="entry name" value="PAS"/>
    <property type="match status" value="1"/>
</dbReference>
<dbReference type="InterPro" id="IPR000014">
    <property type="entry name" value="PAS"/>
</dbReference>
<name>A0A0U1Z2H4_9NOCA</name>
<dbReference type="Gene3D" id="3.30.450.20">
    <property type="entry name" value="PAS domain"/>
    <property type="match status" value="1"/>
</dbReference>
<dbReference type="InterPro" id="IPR000792">
    <property type="entry name" value="Tscrpt_reg_LuxR_C"/>
</dbReference>
<reference evidence="5" key="1">
    <citation type="submission" date="2014-11" db="EMBL/GenBank/DDBJ databases">
        <authorList>
            <person name="Zhu J."/>
            <person name="Qi W."/>
            <person name="Song R."/>
        </authorList>
    </citation>
    <scope>NUCLEOTIDE SEQUENCE</scope>
    <source>
        <strain evidence="5">IFM 0406</strain>
    </source>
</reference>
<dbReference type="AlphaFoldDB" id="A0A0U1Z2H4"/>
<dbReference type="CDD" id="cd00130">
    <property type="entry name" value="PAS"/>
    <property type="match status" value="1"/>
</dbReference>
<dbReference type="InterPro" id="IPR013656">
    <property type="entry name" value="PAS_4"/>
</dbReference>
<keyword evidence="1" id="KW-0805">Transcription regulation</keyword>
<dbReference type="GO" id="GO:0006355">
    <property type="term" value="P:regulation of DNA-templated transcription"/>
    <property type="evidence" value="ECO:0007669"/>
    <property type="project" value="InterPro"/>
</dbReference>
<sequence>MKSSTISTASETIRTAGLTSRKTVGNLSWLIDGDVLYRSLFENSGLGVAGLGRDLVVHDANLEFTQALDRRQEHVIGRNFFEFLHPGSHPPVRRHFERLTDGRRTSFTDRITALRPSSMVFTGEMTGIAVNRGAHRAAAVIVLVRPERGGESQHTPTVSSAVSQHGQGLSEIDAKILEGIAKGMSTIQLSSQLFLSRQGVEYHVSTMLRRLKARNRAALVSRAYAAGILGLGSWPPRVLPEAIHSPRRAD</sequence>
<dbReference type="STRING" id="455432.AWN90_18265"/>
<dbReference type="InterPro" id="IPR036388">
    <property type="entry name" value="WH-like_DNA-bd_sf"/>
</dbReference>
<organism evidence="5">
    <name type="scientific">Nocardia terpenica</name>
    <dbReference type="NCBI Taxonomy" id="455432"/>
    <lineage>
        <taxon>Bacteria</taxon>
        <taxon>Bacillati</taxon>
        <taxon>Actinomycetota</taxon>
        <taxon>Actinomycetes</taxon>
        <taxon>Mycobacteriales</taxon>
        <taxon>Nocardiaceae</taxon>
        <taxon>Nocardia</taxon>
    </lineage>
</organism>
<dbReference type="EMBL" id="LWGR01000003">
    <property type="protein sequence ID" value="KZM75338.1"/>
    <property type="molecule type" value="Genomic_DNA"/>
</dbReference>
<evidence type="ECO:0000256" key="2">
    <source>
        <dbReference type="ARBA" id="ARBA00023125"/>
    </source>
</evidence>
<dbReference type="InterPro" id="IPR016032">
    <property type="entry name" value="Sig_transdc_resp-reg_C-effctor"/>
</dbReference>
<dbReference type="SMART" id="SM00421">
    <property type="entry name" value="HTH_LUXR"/>
    <property type="match status" value="1"/>
</dbReference>
<dbReference type="PANTHER" id="PTHR44688:SF16">
    <property type="entry name" value="DNA-BINDING TRANSCRIPTIONAL ACTIVATOR DEVR_DOSR"/>
    <property type="match status" value="1"/>
</dbReference>
<dbReference type="Pfam" id="PF08448">
    <property type="entry name" value="PAS_4"/>
    <property type="match status" value="1"/>
</dbReference>
<dbReference type="Proteomes" id="UP000076512">
    <property type="component" value="Unassembled WGS sequence"/>
</dbReference>
<keyword evidence="2" id="KW-0238">DNA-binding</keyword>
<dbReference type="Gene3D" id="1.10.10.10">
    <property type="entry name" value="Winged helix-like DNA-binding domain superfamily/Winged helix DNA-binding domain"/>
    <property type="match status" value="1"/>
</dbReference>
<evidence type="ECO:0000313" key="7">
    <source>
        <dbReference type="Proteomes" id="UP000076512"/>
    </source>
</evidence>
<accession>A0A0U1Z2H4</accession>
<protein>
    <submittedName>
        <fullName evidence="5">LuxR family transcriptional regulator</fullName>
    </submittedName>
</protein>
<dbReference type="OrthoDB" id="46486at2"/>
<dbReference type="RefSeq" id="WP_082870914.1">
    <property type="nucleotide sequence ID" value="NZ_JABMCZ010000001.1"/>
</dbReference>
<dbReference type="CDD" id="cd06170">
    <property type="entry name" value="LuxR_C_like"/>
    <property type="match status" value="1"/>
</dbReference>
<dbReference type="SUPFAM" id="SSF46894">
    <property type="entry name" value="C-terminal effector domain of the bipartite response regulators"/>
    <property type="match status" value="1"/>
</dbReference>
<evidence type="ECO:0000313" key="5">
    <source>
        <dbReference type="EMBL" id="AJO72715.1"/>
    </source>
</evidence>
<proteinExistence type="predicted"/>
<evidence type="ECO:0000259" key="4">
    <source>
        <dbReference type="PROSITE" id="PS50043"/>
    </source>
</evidence>
<reference evidence="5" key="2">
    <citation type="journal article" date="2016" name="Org. Biomol. Chem.">
        <title>Target-specific identification and characterization of the putative gene cluster for brasilinolide biosynthesis revealing the mechanistic insights and combinatorial synthetic utility of 2-deoxy-l-fucose biosynthetic enzymes.</title>
        <authorList>
            <person name="Chiu H.T."/>
            <person name="Weng C.P."/>
            <person name="Lin Y.C."/>
            <person name="Chen K.H."/>
        </authorList>
    </citation>
    <scope>NUCLEOTIDE SEQUENCE</scope>
    <source>
        <strain evidence="5">IFM 0406</strain>
    </source>
</reference>
<keyword evidence="3" id="KW-0804">Transcription</keyword>
<evidence type="ECO:0000256" key="1">
    <source>
        <dbReference type="ARBA" id="ARBA00023015"/>
    </source>
</evidence>
<gene>
    <name evidence="5" type="primary">nbrR1</name>
    <name evidence="6" type="ORF">AWN90_18265</name>
</gene>
<dbReference type="InterPro" id="IPR035965">
    <property type="entry name" value="PAS-like_dom_sf"/>
</dbReference>
<dbReference type="Pfam" id="PF00196">
    <property type="entry name" value="GerE"/>
    <property type="match status" value="1"/>
</dbReference>
<dbReference type="PANTHER" id="PTHR44688">
    <property type="entry name" value="DNA-BINDING TRANSCRIPTIONAL ACTIVATOR DEVR_DOSR"/>
    <property type="match status" value="1"/>
</dbReference>
<dbReference type="GO" id="GO:0003677">
    <property type="term" value="F:DNA binding"/>
    <property type="evidence" value="ECO:0007669"/>
    <property type="project" value="UniProtKB-KW"/>
</dbReference>
<evidence type="ECO:0000256" key="3">
    <source>
        <dbReference type="ARBA" id="ARBA00023163"/>
    </source>
</evidence>